<reference evidence="2 4" key="2">
    <citation type="submission" date="2017-03" db="EMBL/GenBank/DDBJ databases">
        <title>Complete sequence of Clostridium formicaceticum DSM 92.</title>
        <authorList>
            <person name="Poehlein A."/>
            <person name="Karl M."/>
            <person name="Bengelsdorf F.R."/>
            <person name="Duerre P."/>
            <person name="Daniel R."/>
        </authorList>
    </citation>
    <scope>NUCLEOTIDE SEQUENCE [LARGE SCALE GENOMIC DNA]</scope>
    <source>
        <strain evidence="2 4">DSM 92</strain>
    </source>
</reference>
<dbReference type="RefSeq" id="WP_070968134.1">
    <property type="nucleotide sequence ID" value="NZ_CP017603.1"/>
</dbReference>
<dbReference type="EMBL" id="CP017603">
    <property type="protein sequence ID" value="AOY76492.1"/>
    <property type="molecule type" value="Genomic_DNA"/>
</dbReference>
<evidence type="ECO:0000313" key="3">
    <source>
        <dbReference type="Proteomes" id="UP000177894"/>
    </source>
</evidence>
<name>A0AAC9RH56_9CLOT</name>
<accession>A0AAC9RH56</accession>
<dbReference type="EMBL" id="CP020559">
    <property type="protein sequence ID" value="ARE86901.1"/>
    <property type="molecule type" value="Genomic_DNA"/>
</dbReference>
<organism evidence="2 4">
    <name type="scientific">Clostridium formicaceticum</name>
    <dbReference type="NCBI Taxonomy" id="1497"/>
    <lineage>
        <taxon>Bacteria</taxon>
        <taxon>Bacillati</taxon>
        <taxon>Bacillota</taxon>
        <taxon>Clostridia</taxon>
        <taxon>Eubacteriales</taxon>
        <taxon>Clostridiaceae</taxon>
        <taxon>Clostridium</taxon>
    </lineage>
</organism>
<evidence type="ECO:0000313" key="1">
    <source>
        <dbReference type="EMBL" id="AOY76492.1"/>
    </source>
</evidence>
<sequence>MSLKLILGVLLKGGKLMDIMDINELMVMSLEGLKQTAMKKIKDLGKETAQDDLERIKDMFEELVFFWSLDESLIDEYDEMIRVEVQNNKVA</sequence>
<dbReference type="Proteomes" id="UP000177894">
    <property type="component" value="Chromosome"/>
</dbReference>
<reference evidence="1 3" key="1">
    <citation type="submission" date="2016-10" db="EMBL/GenBank/DDBJ databases">
        <title>Complete Genome Sequence of Acetogen Clostridium formicoaceticum ATCC 27076.</title>
        <authorList>
            <person name="Bao T."/>
            <person name="Cheng C."/>
            <person name="Zhao J."/>
            <person name="Yang S.-T."/>
            <person name="Wang J."/>
            <person name="Wang M."/>
        </authorList>
    </citation>
    <scope>NUCLEOTIDE SEQUENCE [LARGE SCALE GENOMIC DNA]</scope>
    <source>
        <strain evidence="1 3">ATCC 27076</strain>
    </source>
</reference>
<gene>
    <name evidence="1" type="ORF">BJL90_11865</name>
    <name evidence="2" type="ORF">CLFO_12850</name>
</gene>
<dbReference type="KEGG" id="cfm:BJL90_11865"/>
<evidence type="ECO:0000313" key="4">
    <source>
        <dbReference type="Proteomes" id="UP000192478"/>
    </source>
</evidence>
<dbReference type="AlphaFoldDB" id="A0AAC9RH56"/>
<evidence type="ECO:0000313" key="2">
    <source>
        <dbReference type="EMBL" id="ARE86901.1"/>
    </source>
</evidence>
<protein>
    <submittedName>
        <fullName evidence="2">Uncharacterized protein</fullName>
    </submittedName>
</protein>
<proteinExistence type="predicted"/>
<dbReference type="Proteomes" id="UP000192478">
    <property type="component" value="Chromosome"/>
</dbReference>
<keyword evidence="3" id="KW-1185">Reference proteome</keyword>